<evidence type="ECO:0000256" key="4">
    <source>
        <dbReference type="ARBA" id="ARBA00023194"/>
    </source>
</evidence>
<evidence type="ECO:0000256" key="2">
    <source>
        <dbReference type="ARBA" id="ARBA00023002"/>
    </source>
</evidence>
<comment type="caution">
    <text evidence="6">The sequence shown here is derived from an EMBL/GenBank/DDBJ whole genome shotgun (WGS) entry which is preliminary data.</text>
</comment>
<dbReference type="InterPro" id="IPR003819">
    <property type="entry name" value="TauD/TfdA-like"/>
</dbReference>
<name>A0A401R919_STRNR</name>
<proteinExistence type="predicted"/>
<gene>
    <name evidence="6" type="ORF">SALB_06914</name>
</gene>
<evidence type="ECO:0000256" key="1">
    <source>
        <dbReference type="ARBA" id="ARBA00001954"/>
    </source>
</evidence>
<dbReference type="AlphaFoldDB" id="A0A401R919"/>
<evidence type="ECO:0000313" key="7">
    <source>
        <dbReference type="Proteomes" id="UP000288351"/>
    </source>
</evidence>
<comment type="cofactor">
    <cofactor evidence="1">
        <name>Fe(2+)</name>
        <dbReference type="ChEBI" id="CHEBI:29033"/>
    </cofactor>
</comment>
<dbReference type="InterPro" id="IPR042098">
    <property type="entry name" value="TauD-like_sf"/>
</dbReference>
<reference evidence="6 7" key="1">
    <citation type="journal article" date="2019" name="Microbiol. Resour. Announc.">
        <title>Draft Genome Sequence of the Most Traditional epsilon-Poly-l-Lysine Producer, Streptomyces albulus NBRC14147.</title>
        <authorList>
            <person name="Yamanaka K."/>
            <person name="Hamano Y."/>
        </authorList>
    </citation>
    <scope>NUCLEOTIDE SEQUENCE [LARGE SCALE GENOMIC DNA]</scope>
    <source>
        <strain evidence="6 7">NBRC 14147</strain>
    </source>
</reference>
<keyword evidence="4" id="KW-0045">Antibiotic biosynthesis</keyword>
<evidence type="ECO:0000256" key="3">
    <source>
        <dbReference type="ARBA" id="ARBA00023004"/>
    </source>
</evidence>
<dbReference type="SUPFAM" id="SSF51197">
    <property type="entry name" value="Clavaminate synthase-like"/>
    <property type="match status" value="1"/>
</dbReference>
<accession>A0A401R919</accession>
<keyword evidence="2" id="KW-0560">Oxidoreductase</keyword>
<dbReference type="InterPro" id="IPR050411">
    <property type="entry name" value="AlphaKG_dependent_hydroxylases"/>
</dbReference>
<dbReference type="GO" id="GO:0016491">
    <property type="term" value="F:oxidoreductase activity"/>
    <property type="evidence" value="ECO:0007669"/>
    <property type="project" value="UniProtKB-KW"/>
</dbReference>
<dbReference type="Proteomes" id="UP000288351">
    <property type="component" value="Unassembled WGS sequence"/>
</dbReference>
<dbReference type="PANTHER" id="PTHR10696">
    <property type="entry name" value="GAMMA-BUTYROBETAINE HYDROXYLASE-RELATED"/>
    <property type="match status" value="1"/>
</dbReference>
<protein>
    <recommendedName>
        <fullName evidence="5">TauD/TfdA-like domain-containing protein</fullName>
    </recommendedName>
</protein>
<dbReference type="EMBL" id="BHXC01000007">
    <property type="protein sequence ID" value="GCB94116.1"/>
    <property type="molecule type" value="Genomic_DNA"/>
</dbReference>
<dbReference type="GO" id="GO:0017000">
    <property type="term" value="P:antibiotic biosynthetic process"/>
    <property type="evidence" value="ECO:0007669"/>
    <property type="project" value="UniProtKB-KW"/>
</dbReference>
<evidence type="ECO:0000313" key="6">
    <source>
        <dbReference type="EMBL" id="GCB94116.1"/>
    </source>
</evidence>
<organism evidence="6 7">
    <name type="scientific">Streptomyces noursei</name>
    <name type="common">Streptomyces albulus</name>
    <dbReference type="NCBI Taxonomy" id="1971"/>
    <lineage>
        <taxon>Bacteria</taxon>
        <taxon>Bacillati</taxon>
        <taxon>Actinomycetota</taxon>
        <taxon>Actinomycetes</taxon>
        <taxon>Kitasatosporales</taxon>
        <taxon>Streptomycetaceae</taxon>
        <taxon>Streptomyces</taxon>
    </lineage>
</organism>
<feature type="domain" description="TauD/TfdA-like" evidence="5">
    <location>
        <begin position="20"/>
        <end position="303"/>
    </location>
</feature>
<dbReference type="RefSeq" id="WP_016577946.1">
    <property type="nucleotide sequence ID" value="NZ_BHXC01000007.1"/>
</dbReference>
<sequence>MNDLTGISVFEAHGEGLASFTHGHARMIDEAVAENGAALVRGARAEGAEDFERALQGLGFEPLAYTERSTPRSQVGDGVFTSTEYPAREVIPQHCESSYAGAWPARLAFFSATPALTGGATPLTDVTRVLDDIPAEVVETVERRGLRYVRNYGSGVGMDWREAFQTDDRAEVDRFCAEGGLEWEWLADDCLRTQRRAPALATHPRTGRRLWFNHLVLFHQSSLAPEVRAALVAVLGEDGLPNDVLFGDGEPIPDATVAAVRSAFERRQQRFDWELHDLLVIDNMRWSHGREAFTGERRVLVSMTDLITRS</sequence>
<dbReference type="Pfam" id="PF02668">
    <property type="entry name" value="TauD"/>
    <property type="match status" value="1"/>
</dbReference>
<dbReference type="PANTHER" id="PTHR10696:SF56">
    <property type="entry name" value="TAUD_TFDA-LIKE DOMAIN-CONTAINING PROTEIN"/>
    <property type="match status" value="1"/>
</dbReference>
<keyword evidence="3" id="KW-0408">Iron</keyword>
<dbReference type="Gene3D" id="3.60.130.10">
    <property type="entry name" value="Clavaminate synthase-like"/>
    <property type="match status" value="1"/>
</dbReference>
<evidence type="ECO:0000259" key="5">
    <source>
        <dbReference type="Pfam" id="PF02668"/>
    </source>
</evidence>